<dbReference type="AlphaFoldDB" id="U5QMD3"/>
<dbReference type="eggNOG" id="ENOG502ZAC0">
    <property type="taxonomic scope" value="Bacteria"/>
</dbReference>
<reference evidence="1 2" key="1">
    <citation type="journal article" date="2013" name="PLoS ONE">
        <title>Cultivation and Complete Genome Sequencing of Gloeobacter kilaueensis sp. nov., from a Lava Cave in Kilauea Caldera, Hawai'i.</title>
        <authorList>
            <person name="Saw J.H."/>
            <person name="Schatz M."/>
            <person name="Brown M.V."/>
            <person name="Kunkel D.D."/>
            <person name="Foster J.S."/>
            <person name="Shick H."/>
            <person name="Christensen S."/>
            <person name="Hou S."/>
            <person name="Wan X."/>
            <person name="Donachie S.P."/>
        </authorList>
    </citation>
    <scope>NUCLEOTIDE SEQUENCE [LARGE SCALE GENOMIC DNA]</scope>
    <source>
        <strain evidence="2">JS</strain>
    </source>
</reference>
<keyword evidence="2" id="KW-1185">Reference proteome</keyword>
<gene>
    <name evidence="1" type="ORF">GKIL_3802</name>
</gene>
<protein>
    <submittedName>
        <fullName evidence="1">Uncharacterized protein</fullName>
    </submittedName>
</protein>
<sequence>MATDYIVFVHGVNTREKREQPGYADTLFSRIEDNLPEPGQIQLKKVPLYWGDVNIEEEDRLLSALEGSSTWKQLWFQEFRSKQLLQFAGDAALYISRAVGAKVVDRLLEQAKAGLSNFKEQDRLHLVTHSWGTVILFDVLFAARWDPENTPGYKSVQEIRKILYGLEPDAGSGLRLTSIHTMGSPIAIFSLLDIDEITEVKPSHDITPQLQQFLENIHRVLGSALPWNNFIHPGDPVAYPLEVLLPQLVDGESKFLDVQDIVTHNANLGDYITNAFSQSILALLHGGDAHSSYWQSEEVAKKIAEQIARVARRNGQG</sequence>
<proteinExistence type="predicted"/>
<dbReference type="RefSeq" id="WP_023175367.1">
    <property type="nucleotide sequence ID" value="NC_022600.1"/>
</dbReference>
<accession>U5QMD3</accession>
<organism evidence="1 2">
    <name type="scientific">Gloeobacter kilaueensis (strain ATCC BAA-2537 / CCAP 1431/1 / ULC 316 / JS1)</name>
    <dbReference type="NCBI Taxonomy" id="1183438"/>
    <lineage>
        <taxon>Bacteria</taxon>
        <taxon>Bacillati</taxon>
        <taxon>Cyanobacteriota</taxon>
        <taxon>Cyanophyceae</taxon>
        <taxon>Gloeobacterales</taxon>
        <taxon>Gloeobacteraceae</taxon>
        <taxon>Gloeobacter</taxon>
    </lineage>
</organism>
<dbReference type="EMBL" id="CP003587">
    <property type="protein sequence ID" value="AGY60048.1"/>
    <property type="molecule type" value="Genomic_DNA"/>
</dbReference>
<dbReference type="OrthoDB" id="570706at2"/>
<dbReference type="PATRIC" id="fig|1183438.3.peg.3737"/>
<dbReference type="KEGG" id="glj:GKIL_3802"/>
<evidence type="ECO:0000313" key="1">
    <source>
        <dbReference type="EMBL" id="AGY60048.1"/>
    </source>
</evidence>
<dbReference type="Proteomes" id="UP000017396">
    <property type="component" value="Chromosome"/>
</dbReference>
<dbReference type="HOGENOM" id="CLU_059159_0_0_3"/>
<dbReference type="STRING" id="1183438.GKIL_3802"/>
<evidence type="ECO:0000313" key="2">
    <source>
        <dbReference type="Proteomes" id="UP000017396"/>
    </source>
</evidence>
<name>U5QMD3_GLOK1</name>